<sequence length="14" mass="1552">METCGKGMSRILIL</sequence>
<reference evidence="1" key="1">
    <citation type="submission" date="2014-09" db="EMBL/GenBank/DDBJ databases">
        <authorList>
            <person name="Magalhaes I.L.F."/>
            <person name="Oliveira U."/>
            <person name="Santos F.R."/>
            <person name="Vidigal T.H.D.A."/>
            <person name="Brescovit A.D."/>
            <person name="Santos A.J."/>
        </authorList>
    </citation>
    <scope>NUCLEOTIDE SEQUENCE</scope>
    <source>
        <tissue evidence="1">Shoot tissue taken approximately 20 cm above the soil surface</tissue>
    </source>
</reference>
<reference evidence="1" key="2">
    <citation type="journal article" date="2015" name="Data Brief">
        <title>Shoot transcriptome of the giant reed, Arundo donax.</title>
        <authorList>
            <person name="Barrero R.A."/>
            <person name="Guerrero F.D."/>
            <person name="Moolhuijzen P."/>
            <person name="Goolsby J.A."/>
            <person name="Tidwell J."/>
            <person name="Bellgard S.E."/>
            <person name="Bellgard M.I."/>
        </authorList>
    </citation>
    <scope>NUCLEOTIDE SEQUENCE</scope>
    <source>
        <tissue evidence="1">Shoot tissue taken approximately 20 cm above the soil surface</tissue>
    </source>
</reference>
<organism evidence="1">
    <name type="scientific">Arundo donax</name>
    <name type="common">Giant reed</name>
    <name type="synonym">Donax arundinaceus</name>
    <dbReference type="NCBI Taxonomy" id="35708"/>
    <lineage>
        <taxon>Eukaryota</taxon>
        <taxon>Viridiplantae</taxon>
        <taxon>Streptophyta</taxon>
        <taxon>Embryophyta</taxon>
        <taxon>Tracheophyta</taxon>
        <taxon>Spermatophyta</taxon>
        <taxon>Magnoliopsida</taxon>
        <taxon>Liliopsida</taxon>
        <taxon>Poales</taxon>
        <taxon>Poaceae</taxon>
        <taxon>PACMAD clade</taxon>
        <taxon>Arundinoideae</taxon>
        <taxon>Arundineae</taxon>
        <taxon>Arundo</taxon>
    </lineage>
</organism>
<proteinExistence type="predicted"/>
<accession>A0A0A8ZA22</accession>
<dbReference type="EMBL" id="GBRH01261626">
    <property type="protein sequence ID" value="JAD36269.1"/>
    <property type="molecule type" value="Transcribed_RNA"/>
</dbReference>
<name>A0A0A8ZA22_ARUDO</name>
<evidence type="ECO:0000313" key="1">
    <source>
        <dbReference type="EMBL" id="JAD36269.1"/>
    </source>
</evidence>
<protein>
    <submittedName>
        <fullName evidence="1">Uncharacterized protein</fullName>
    </submittedName>
</protein>